<reference evidence="2 4" key="2">
    <citation type="submission" date="2019-07" db="EMBL/GenBank/DDBJ databases">
        <title>Genomic Encyclopedia of Archaeal and Bacterial Type Strains, Phase II (KMG-II): from individual species to whole genera.</title>
        <authorList>
            <person name="Goeker M."/>
        </authorList>
    </citation>
    <scope>NUCLEOTIDE SEQUENCE [LARGE SCALE GENOMIC DNA]</scope>
    <source>
        <strain evidence="2 4">DSM 3754</strain>
    </source>
</reference>
<dbReference type="GO" id="GO:0016787">
    <property type="term" value="F:hydrolase activity"/>
    <property type="evidence" value="ECO:0007669"/>
    <property type="project" value="UniProtKB-KW"/>
</dbReference>
<accession>A0A4D6GWP4</accession>
<reference evidence="1 3" key="1">
    <citation type="journal article" date="2019" name="Microbiol. Resour. Announc.">
        <title>The Genome Sequence of the Halobacterium salinarum Type Strain Is Closely Related to That of Laboratory Strains NRC-1 and R1.</title>
        <authorList>
            <person name="Pfeiffer F."/>
            <person name="Marchfelder A."/>
            <person name="Habermann B."/>
            <person name="Dyall-Smith M.L."/>
        </authorList>
    </citation>
    <scope>NUCLEOTIDE SEQUENCE [LARGE SCALE GENOMIC DNA]</scope>
    <source>
        <strain evidence="1">91-R6</strain>
        <strain evidence="3">ATCC 33171 / DSM 3754 / JCM 8978 / NBRC 102687 / NCIMB 764 / 91-R6</strain>
    </source>
</reference>
<dbReference type="EMBL" id="CP038631">
    <property type="protein sequence ID" value="QCC45516.1"/>
    <property type="molecule type" value="Genomic_DNA"/>
</dbReference>
<dbReference type="Proteomes" id="UP000296216">
    <property type="component" value="Chromosome"/>
</dbReference>
<evidence type="ECO:0000313" key="4">
    <source>
        <dbReference type="Proteomes" id="UP000323075"/>
    </source>
</evidence>
<dbReference type="Gene3D" id="3.40.50.1820">
    <property type="entry name" value="alpha/beta hydrolase"/>
    <property type="match status" value="1"/>
</dbReference>
<protein>
    <submittedName>
        <fullName evidence="1">Alpha/beta hydrolase fold protein</fullName>
    </submittedName>
</protein>
<organism evidence="1 3">
    <name type="scientific">Halobacterium salinarum (strain ATCC 33171 / DSM 3754 / JCM 8978 / NBRC 102687 / NCIMB 764 / 91-R6)</name>
    <dbReference type="NCBI Taxonomy" id="2597657"/>
    <lineage>
        <taxon>Archaea</taxon>
        <taxon>Methanobacteriati</taxon>
        <taxon>Methanobacteriota</taxon>
        <taxon>Stenosarchaea group</taxon>
        <taxon>Halobacteria</taxon>
        <taxon>Halobacteriales</taxon>
        <taxon>Halobacteriaceae</taxon>
        <taxon>Halobacterium</taxon>
    </lineage>
</organism>
<reference evidence="1" key="3">
    <citation type="journal article" name="MicrobiologyOpen">
        <title>Whole-genome comparison between the type strain of Halobacterium salinarum (DSM 3754(T)) and the laboratory strains R1 and NRC-1.</title>
        <authorList>
            <person name="Pfeiffer F."/>
            <person name="Losensky G."/>
            <person name="Marchfelder A."/>
            <person name="Habermann B."/>
            <person name="Dyall-Smith M."/>
        </authorList>
    </citation>
    <scope>NUCLEOTIDE SEQUENCE</scope>
    <source>
        <strain evidence="1">91-R6</strain>
    </source>
</reference>
<keyword evidence="1" id="KW-0378">Hydrolase</keyword>
<dbReference type="AlphaFoldDB" id="A0A4D6GWP4"/>
<dbReference type="Proteomes" id="UP000323075">
    <property type="component" value="Unassembled WGS sequence"/>
</dbReference>
<name>A0A4D6GWP4_HALS9</name>
<gene>
    <name evidence="2" type="ORF">APQ99_00290</name>
    <name evidence="1" type="ORF">HBSAL_09350</name>
</gene>
<dbReference type="RefSeq" id="WP_010903340.1">
    <property type="nucleotide sequence ID" value="NZ_VRYN01000001.1"/>
</dbReference>
<dbReference type="GeneID" id="68694460"/>
<dbReference type="InterPro" id="IPR029058">
    <property type="entry name" value="AB_hydrolase_fold"/>
</dbReference>
<evidence type="ECO:0000313" key="3">
    <source>
        <dbReference type="Proteomes" id="UP000296216"/>
    </source>
</evidence>
<dbReference type="SUPFAM" id="SSF53474">
    <property type="entry name" value="alpha/beta-Hydrolases"/>
    <property type="match status" value="1"/>
</dbReference>
<proteinExistence type="predicted"/>
<dbReference type="EMBL" id="VRYN01000001">
    <property type="protein sequence ID" value="TYO81780.1"/>
    <property type="molecule type" value="Genomic_DNA"/>
</dbReference>
<evidence type="ECO:0000313" key="2">
    <source>
        <dbReference type="EMBL" id="TYO81780.1"/>
    </source>
</evidence>
<sequence length="205" mass="21567">MHQETVLVPGARDVEATLDEPADGDATACVVACPPHPQHRGHRGDDRLQAVAAALVEDGLACLRFDYGDWDGGMGEREDARNAIRWAGERYAHTAVFGFSFGGSIAALAAATTEHDLWAASLLAPTAELAAGLDAAAALTDVPAPVQVAYATRDTTADWEPVVEAARSDPETTVAELDADHFFVGKHGTVAATVGEFLVGHRRGR</sequence>
<evidence type="ECO:0000313" key="1">
    <source>
        <dbReference type="EMBL" id="QCC45516.1"/>
    </source>
</evidence>